<dbReference type="PANTHER" id="PTHR47481">
    <property type="match status" value="1"/>
</dbReference>
<dbReference type="Pfam" id="PF14223">
    <property type="entry name" value="Retrotran_gag_2"/>
    <property type="match status" value="1"/>
</dbReference>
<reference evidence="2 3" key="3">
    <citation type="submission" date="2019-11" db="EMBL/GenBank/DDBJ databases">
        <title>A de novo genome assembly of a pear dwarfing rootstock.</title>
        <authorList>
            <person name="Wang F."/>
            <person name="Wang J."/>
            <person name="Li S."/>
            <person name="Zhang Y."/>
            <person name="Fang M."/>
            <person name="Ma L."/>
            <person name="Zhao Y."/>
            <person name="Jiang S."/>
        </authorList>
    </citation>
    <scope>NUCLEOTIDE SEQUENCE [LARGE SCALE GENOMIC DNA]</scope>
    <source>
        <strain evidence="2">S2</strain>
        <tissue evidence="2">Leaf</tissue>
    </source>
</reference>
<dbReference type="PANTHER" id="PTHR47481:SF30">
    <property type="entry name" value="CCHC-TYPE DOMAIN-CONTAINING PROTEIN"/>
    <property type="match status" value="1"/>
</dbReference>
<accession>A0A5N5FHY6</accession>
<evidence type="ECO:0000256" key="1">
    <source>
        <dbReference type="SAM" id="MobiDB-lite"/>
    </source>
</evidence>
<keyword evidence="3" id="KW-1185">Reference proteome</keyword>
<feature type="region of interest" description="Disordered" evidence="1">
    <location>
        <begin position="132"/>
        <end position="170"/>
    </location>
</feature>
<proteinExistence type="predicted"/>
<protein>
    <submittedName>
        <fullName evidence="2">Uncharacterized protein</fullName>
    </submittedName>
</protein>
<dbReference type="Proteomes" id="UP000327157">
    <property type="component" value="Chromosome 10"/>
</dbReference>
<sequence>MWVNLKERFSSMTKVSIFQLKTELQNIKKRSDSISEYPQKIKDARDHLAAAGIIFEDDDIIVLPLKGLTAEYNTFRCVIRGRENGISIKDFHSQLLAEKATINQSLEFSMSFGTTMVTSTQASKGKALVLGSSSTESNTYGSSSGGGSTQPNSSNNQGYYTSNQNGGYNNGPHNYTGGYNGRYRSNNYRGEGRGKVNYNSRSRFNTPNNHLEILGTPKPYQSTCPDHHFEIPTCQICIHVILIALHHLFNARFIGNLGIHQSNVIRKVILPIKEGLMHILLVPCM</sequence>
<evidence type="ECO:0000313" key="2">
    <source>
        <dbReference type="EMBL" id="KAB2602755.1"/>
    </source>
</evidence>
<dbReference type="EMBL" id="SMOL01000695">
    <property type="protein sequence ID" value="KAB2602755.1"/>
    <property type="molecule type" value="Genomic_DNA"/>
</dbReference>
<evidence type="ECO:0000313" key="3">
    <source>
        <dbReference type="Proteomes" id="UP000327157"/>
    </source>
</evidence>
<feature type="compositionally biased region" description="Polar residues" evidence="1">
    <location>
        <begin position="159"/>
        <end position="170"/>
    </location>
</feature>
<reference evidence="3" key="2">
    <citation type="submission" date="2019-10" db="EMBL/GenBank/DDBJ databases">
        <title>A de novo genome assembly of a pear dwarfing rootstock.</title>
        <authorList>
            <person name="Wang F."/>
            <person name="Wang J."/>
            <person name="Li S."/>
            <person name="Zhang Y."/>
            <person name="Fang M."/>
            <person name="Ma L."/>
            <person name="Zhao Y."/>
            <person name="Jiang S."/>
        </authorList>
    </citation>
    <scope>NUCLEOTIDE SEQUENCE [LARGE SCALE GENOMIC DNA]</scope>
</reference>
<name>A0A5N5FHY6_9ROSA</name>
<feature type="compositionally biased region" description="Low complexity" evidence="1">
    <location>
        <begin position="149"/>
        <end position="158"/>
    </location>
</feature>
<reference evidence="2 3" key="1">
    <citation type="submission" date="2019-09" db="EMBL/GenBank/DDBJ databases">
        <authorList>
            <person name="Ou C."/>
        </authorList>
    </citation>
    <scope>NUCLEOTIDE SEQUENCE [LARGE SCALE GENOMIC DNA]</scope>
    <source>
        <strain evidence="2">S2</strain>
        <tissue evidence="2">Leaf</tissue>
    </source>
</reference>
<organism evidence="2 3">
    <name type="scientific">Pyrus ussuriensis x Pyrus communis</name>
    <dbReference type="NCBI Taxonomy" id="2448454"/>
    <lineage>
        <taxon>Eukaryota</taxon>
        <taxon>Viridiplantae</taxon>
        <taxon>Streptophyta</taxon>
        <taxon>Embryophyta</taxon>
        <taxon>Tracheophyta</taxon>
        <taxon>Spermatophyta</taxon>
        <taxon>Magnoliopsida</taxon>
        <taxon>eudicotyledons</taxon>
        <taxon>Gunneridae</taxon>
        <taxon>Pentapetalae</taxon>
        <taxon>rosids</taxon>
        <taxon>fabids</taxon>
        <taxon>Rosales</taxon>
        <taxon>Rosaceae</taxon>
        <taxon>Amygdaloideae</taxon>
        <taxon>Maleae</taxon>
        <taxon>Pyrus</taxon>
    </lineage>
</organism>
<gene>
    <name evidence="2" type="ORF">D8674_003760</name>
</gene>
<feature type="compositionally biased region" description="Low complexity" evidence="1">
    <location>
        <begin position="132"/>
        <end position="142"/>
    </location>
</feature>
<comment type="caution">
    <text evidence="2">The sequence shown here is derived from an EMBL/GenBank/DDBJ whole genome shotgun (WGS) entry which is preliminary data.</text>
</comment>
<dbReference type="AlphaFoldDB" id="A0A5N5FHY6"/>